<proteinExistence type="predicted"/>
<dbReference type="eggNOG" id="ENOG5032A03">
    <property type="taxonomic scope" value="Bacteria"/>
</dbReference>
<evidence type="ECO:0000313" key="1">
    <source>
        <dbReference type="EMBL" id="ENW07759.1"/>
    </source>
</evidence>
<organism evidence="1 2">
    <name type="scientific">Acinetobacter beijerinckii CIP 110307</name>
    <dbReference type="NCBI Taxonomy" id="1217648"/>
    <lineage>
        <taxon>Bacteria</taxon>
        <taxon>Pseudomonadati</taxon>
        <taxon>Pseudomonadota</taxon>
        <taxon>Gammaproteobacteria</taxon>
        <taxon>Moraxellales</taxon>
        <taxon>Moraxellaceae</taxon>
        <taxon>Acinetobacter</taxon>
    </lineage>
</organism>
<sequence length="121" mass="14002">MSIAEILLADNPDLDQTKIQQFKDGFIQLKNKWNQSGIDAINSEVFKQEICQQFDQLLVNLGYGEFDPDDAQSLIHSLYLVSDHKNLIEYIVLSYRQQCGDDVLGNIYESMLEEMHHSFDE</sequence>
<dbReference type="RefSeq" id="WP_005058947.1">
    <property type="nucleotide sequence ID" value="NZ_KB849764.1"/>
</dbReference>
<dbReference type="PATRIC" id="fig|1217648.3.peg.938"/>
<dbReference type="Proteomes" id="UP000017670">
    <property type="component" value="Unassembled WGS sequence"/>
</dbReference>
<keyword evidence="2" id="KW-1185">Reference proteome</keyword>
<dbReference type="EMBL" id="APQL01000004">
    <property type="protein sequence ID" value="ENW07759.1"/>
    <property type="molecule type" value="Genomic_DNA"/>
</dbReference>
<accession>N9FSF3</accession>
<evidence type="ECO:0000313" key="2">
    <source>
        <dbReference type="Proteomes" id="UP000017670"/>
    </source>
</evidence>
<dbReference type="GeneID" id="29855404"/>
<gene>
    <name evidence="1" type="ORF">F933_00955</name>
</gene>
<reference evidence="1 2" key="1">
    <citation type="submission" date="2013-02" db="EMBL/GenBank/DDBJ databases">
        <title>The Genome Sequence of Acinetobacter beijerinckii CIP 110307.</title>
        <authorList>
            <consortium name="The Broad Institute Genome Sequencing Platform"/>
            <consortium name="The Broad Institute Genome Sequencing Center for Infectious Disease"/>
            <person name="Cerqueira G."/>
            <person name="Feldgarden M."/>
            <person name="Courvalin P."/>
            <person name="Perichon B."/>
            <person name="Grillot-Courvalin C."/>
            <person name="Clermont D."/>
            <person name="Rocha E."/>
            <person name="Yoon E.-J."/>
            <person name="Nemec A."/>
            <person name="Walker B."/>
            <person name="Young S.K."/>
            <person name="Zeng Q."/>
            <person name="Gargeya S."/>
            <person name="Fitzgerald M."/>
            <person name="Haas B."/>
            <person name="Abouelleil A."/>
            <person name="Alvarado L."/>
            <person name="Arachchi H.M."/>
            <person name="Berlin A.M."/>
            <person name="Chapman S.B."/>
            <person name="Dewar J."/>
            <person name="Goldberg J."/>
            <person name="Griggs A."/>
            <person name="Gujja S."/>
            <person name="Hansen M."/>
            <person name="Howarth C."/>
            <person name="Imamovic A."/>
            <person name="Larimer J."/>
            <person name="McCowan C."/>
            <person name="Murphy C."/>
            <person name="Neiman D."/>
            <person name="Pearson M."/>
            <person name="Priest M."/>
            <person name="Roberts A."/>
            <person name="Saif S."/>
            <person name="Shea T."/>
            <person name="Sisk P."/>
            <person name="Sykes S."/>
            <person name="Wortman J."/>
            <person name="Nusbaum C."/>
            <person name="Birren B."/>
        </authorList>
    </citation>
    <scope>NUCLEOTIDE SEQUENCE [LARGE SCALE GENOMIC DNA]</scope>
    <source>
        <strain evidence="1 2">CIP 110307</strain>
    </source>
</reference>
<comment type="caution">
    <text evidence="1">The sequence shown here is derived from an EMBL/GenBank/DDBJ whole genome shotgun (WGS) entry which is preliminary data.</text>
</comment>
<dbReference type="AlphaFoldDB" id="N9FSF3"/>
<dbReference type="STRING" id="262668.GCA_000931715_03218"/>
<protein>
    <submittedName>
        <fullName evidence="1">Uncharacterized protein</fullName>
    </submittedName>
</protein>
<dbReference type="HOGENOM" id="CLU_2033025_0_0_6"/>
<name>N9FSF3_9GAMM</name>